<evidence type="ECO:0000313" key="2">
    <source>
        <dbReference type="EMBL" id="PWW77176.1"/>
    </source>
</evidence>
<dbReference type="GO" id="GO:0003676">
    <property type="term" value="F:nucleic acid binding"/>
    <property type="evidence" value="ECO:0007669"/>
    <property type="project" value="InterPro"/>
</dbReference>
<dbReference type="AlphaFoldDB" id="A0A317SUT9"/>
<protein>
    <recommendedName>
        <fullName evidence="1">DDE-1 domain-containing protein</fullName>
    </recommendedName>
</protein>
<comment type="caution">
    <text evidence="2">The sequence shown here is derived from an EMBL/GenBank/DDBJ whole genome shotgun (WGS) entry which is preliminary data.</text>
</comment>
<dbReference type="Proteomes" id="UP000246991">
    <property type="component" value="Unassembled WGS sequence"/>
</dbReference>
<evidence type="ECO:0000259" key="1">
    <source>
        <dbReference type="Pfam" id="PF03184"/>
    </source>
</evidence>
<reference evidence="2 3" key="1">
    <citation type="submission" date="2018-03" db="EMBL/GenBank/DDBJ databases">
        <title>Genomes of Pezizomycetes fungi and the evolution of truffles.</title>
        <authorList>
            <person name="Murat C."/>
            <person name="Payen T."/>
            <person name="Noel B."/>
            <person name="Kuo A."/>
            <person name="Martin F.M."/>
        </authorList>
    </citation>
    <scope>NUCLEOTIDE SEQUENCE [LARGE SCALE GENOMIC DNA]</scope>
    <source>
        <strain evidence="2">091103-1</strain>
    </source>
</reference>
<feature type="domain" description="DDE-1" evidence="1">
    <location>
        <begin position="51"/>
        <end position="116"/>
    </location>
</feature>
<name>A0A317SUT9_9PEZI</name>
<dbReference type="EMBL" id="PYWC01000026">
    <property type="protein sequence ID" value="PWW77176.1"/>
    <property type="molecule type" value="Genomic_DNA"/>
</dbReference>
<dbReference type="InterPro" id="IPR004875">
    <property type="entry name" value="DDE_SF_endonuclease_dom"/>
</dbReference>
<organism evidence="2 3">
    <name type="scientific">Tuber magnatum</name>
    <name type="common">white Piedmont truffle</name>
    <dbReference type="NCBI Taxonomy" id="42249"/>
    <lineage>
        <taxon>Eukaryota</taxon>
        <taxon>Fungi</taxon>
        <taxon>Dikarya</taxon>
        <taxon>Ascomycota</taxon>
        <taxon>Pezizomycotina</taxon>
        <taxon>Pezizomycetes</taxon>
        <taxon>Pezizales</taxon>
        <taxon>Tuberaceae</taxon>
        <taxon>Tuber</taxon>
    </lineage>
</organism>
<keyword evidence="3" id="KW-1185">Reference proteome</keyword>
<dbReference type="OrthoDB" id="5427804at2759"/>
<evidence type="ECO:0000313" key="3">
    <source>
        <dbReference type="Proteomes" id="UP000246991"/>
    </source>
</evidence>
<accession>A0A317SUT9</accession>
<dbReference type="Pfam" id="PF03184">
    <property type="entry name" value="DDE_1"/>
    <property type="match status" value="1"/>
</dbReference>
<proteinExistence type="predicted"/>
<gene>
    <name evidence="2" type="ORF">C7212DRAFT_342976</name>
</gene>
<dbReference type="STRING" id="42249.A0A317SUT9"/>
<sequence length="250" mass="27739">MPHPFDFYRNRTYAPRGEKFVKKKVAYKSWTKRQASLMILIAADGLPHSPHLLVLDTCPTHCTLPVLQALSSPMLNTTTTFIPEGMTGYLQPEDTHINKPLKQYIGNCLVDYTEAGWKSGFPAKRNLKIPERRILITKCLGDAWDKLYHNHANLISRSFRETGIALNLDGSEDHFISVRDMSGLKVDTTGCYGLNCNLEIGSNGKRQTGKGLLLEDDWGKLLVLLGGKGAFATAKEVTDHAVDEVLPNAG</sequence>